<reference evidence="3" key="2">
    <citation type="journal article" date="2021" name="Sci. Rep.">
        <title>The distribution of antibiotic resistance genes in chicken gut microbiota commensals.</title>
        <authorList>
            <person name="Juricova H."/>
            <person name="Matiasovicova J."/>
            <person name="Kubasova T."/>
            <person name="Cejkova D."/>
            <person name="Rychlik I."/>
        </authorList>
    </citation>
    <scope>NUCLEOTIDE SEQUENCE</scope>
    <source>
        <strain evidence="3">An824</strain>
    </source>
</reference>
<dbReference type="Gene3D" id="2.40.160.190">
    <property type="match status" value="1"/>
</dbReference>
<dbReference type="Pfam" id="PF15283">
    <property type="entry name" value="DUF4595"/>
    <property type="match status" value="1"/>
</dbReference>
<dbReference type="RefSeq" id="WP_205103308.1">
    <property type="nucleotide sequence ID" value="NZ_JACJJG010000006.1"/>
</dbReference>
<feature type="signal peptide" evidence="1">
    <location>
        <begin position="1"/>
        <end position="24"/>
    </location>
</feature>
<evidence type="ECO:0000313" key="4">
    <source>
        <dbReference type="Proteomes" id="UP000706891"/>
    </source>
</evidence>
<evidence type="ECO:0000313" key="3">
    <source>
        <dbReference type="EMBL" id="MBM6672803.1"/>
    </source>
</evidence>
<keyword evidence="1" id="KW-0732">Signal</keyword>
<organism evidence="3 4">
    <name type="scientific">Marseilla massiliensis</name>
    <dbReference type="NCBI Taxonomy" id="1841864"/>
    <lineage>
        <taxon>Bacteria</taxon>
        <taxon>Pseudomonadati</taxon>
        <taxon>Bacteroidota</taxon>
        <taxon>Bacteroidia</taxon>
        <taxon>Bacteroidales</taxon>
        <taxon>Prevotellaceae</taxon>
        <taxon>Marseilla</taxon>
    </lineage>
</organism>
<dbReference type="PROSITE" id="PS51257">
    <property type="entry name" value="PROKAR_LIPOPROTEIN"/>
    <property type="match status" value="1"/>
</dbReference>
<comment type="caution">
    <text evidence="3">The sequence shown here is derived from an EMBL/GenBank/DDBJ whole genome shotgun (WGS) entry which is preliminary data.</text>
</comment>
<dbReference type="EMBL" id="JACJJG010000006">
    <property type="protein sequence ID" value="MBM6672803.1"/>
    <property type="molecule type" value="Genomic_DNA"/>
</dbReference>
<protein>
    <submittedName>
        <fullName evidence="3">DUF4595 domain-containing protein</fullName>
    </submittedName>
</protein>
<evidence type="ECO:0000256" key="1">
    <source>
        <dbReference type="SAM" id="SignalP"/>
    </source>
</evidence>
<proteinExistence type="predicted"/>
<reference evidence="3" key="1">
    <citation type="submission" date="2020-08" db="EMBL/GenBank/DDBJ databases">
        <authorList>
            <person name="Cejkova D."/>
            <person name="Kubasova T."/>
            <person name="Jahodarova E."/>
            <person name="Rychlik I."/>
        </authorList>
    </citation>
    <scope>NUCLEOTIDE SEQUENCE</scope>
    <source>
        <strain evidence="3">An824</strain>
    </source>
</reference>
<name>A0A938WRD0_9BACT</name>
<sequence length="525" mass="58600">MKKLNLFFMAMTMLFMAASLTACSDDDNNGGGGADLPTPQYEQVSGKYAITSEGSPYESIELSASGNYIVTLNYSGGYYAADNTSANRISTNHHKSLLSGGAQTRATQDGNVIYGTFTSLGENEYALEGFGTIKLDYTGSDVTGIEVTTQGGQTTQYTAEKQPVMGDDNMTSSLCRTWKIEKIHDVYYDKETGKTDDVTVTPENPGETGYDMPIEVMWSKSGTYLVSYRDGSIGIAEWKWKDRGAGQLYYAWDGEWTGDYATITFDRNRAVIHDKWEDEYGRDESWTYLVAVDAPETPGTDLPEAQSPLANVFTGKLLKQMGDDQFFYENGYLTQITNDKETITFNYNYATGADGPDVYVTMRGDGDDDFAITLNEQGFAEKIVQTSYDQYGENVYTKTLEYDADGHLTAMNDDRNGRLYDLTWTDGNLTKVHWLSDSGSEHTYTYTYGDQANTNCLLFYYKVYSVDIDEVQCLYYAGLLGKAPKHLPELETSDSGSTTTFTWTDNSLTVDGDDYHPTEFSFYEE</sequence>
<dbReference type="AlphaFoldDB" id="A0A938WRD0"/>
<dbReference type="Proteomes" id="UP000706891">
    <property type="component" value="Unassembled WGS sequence"/>
</dbReference>
<dbReference type="CDD" id="cd12871">
    <property type="entry name" value="Bacuni_01323_like"/>
    <property type="match status" value="1"/>
</dbReference>
<keyword evidence="4" id="KW-1185">Reference proteome</keyword>
<evidence type="ECO:0000259" key="2">
    <source>
        <dbReference type="Pfam" id="PF15283"/>
    </source>
</evidence>
<gene>
    <name evidence="3" type="ORF">H6A34_02745</name>
</gene>
<dbReference type="InterPro" id="IPR027931">
    <property type="entry name" value="DUF4595"/>
</dbReference>
<feature type="chain" id="PRO_5038080654" evidence="1">
    <location>
        <begin position="25"/>
        <end position="525"/>
    </location>
</feature>
<accession>A0A938WRD0</accession>
<feature type="domain" description="DUF4595" evidence="2">
    <location>
        <begin position="371"/>
        <end position="506"/>
    </location>
</feature>